<dbReference type="GO" id="GO:0006412">
    <property type="term" value="P:translation"/>
    <property type="evidence" value="ECO:0007669"/>
    <property type="project" value="InterPro"/>
</dbReference>
<dbReference type="Gene3D" id="3.30.1440.10">
    <property type="match status" value="1"/>
</dbReference>
<dbReference type="AlphaFoldDB" id="A0A8H5HG75"/>
<evidence type="ECO:0000256" key="1">
    <source>
        <dbReference type="ARBA" id="ARBA00008553"/>
    </source>
</evidence>
<evidence type="ECO:0000256" key="2">
    <source>
        <dbReference type="ARBA" id="ARBA00022980"/>
    </source>
</evidence>
<dbReference type="PANTHER" id="PTHR11994">
    <property type="entry name" value="60S RIBOSOMAL PROTEIN L11-RELATED"/>
    <property type="match status" value="1"/>
</dbReference>
<evidence type="ECO:0000313" key="7">
    <source>
        <dbReference type="Proteomes" id="UP000565441"/>
    </source>
</evidence>
<evidence type="ECO:0000313" key="6">
    <source>
        <dbReference type="EMBL" id="KAF5382675.1"/>
    </source>
</evidence>
<evidence type="ECO:0000256" key="3">
    <source>
        <dbReference type="ARBA" id="ARBA00023274"/>
    </source>
</evidence>
<dbReference type="GO" id="GO:1990904">
    <property type="term" value="C:ribonucleoprotein complex"/>
    <property type="evidence" value="ECO:0007669"/>
    <property type="project" value="UniProtKB-KW"/>
</dbReference>
<dbReference type="InterPro" id="IPR019026">
    <property type="entry name" value="Peptidase_M64_IgA"/>
</dbReference>
<reference evidence="6 7" key="1">
    <citation type="journal article" date="2020" name="ISME J.">
        <title>Uncovering the hidden diversity of litter-decomposition mechanisms in mushroom-forming fungi.</title>
        <authorList>
            <person name="Floudas D."/>
            <person name="Bentzer J."/>
            <person name="Ahren D."/>
            <person name="Johansson T."/>
            <person name="Persson P."/>
            <person name="Tunlid A."/>
        </authorList>
    </citation>
    <scope>NUCLEOTIDE SEQUENCE [LARGE SCALE GENOMIC DNA]</scope>
    <source>
        <strain evidence="6 7">CBS 661.87</strain>
    </source>
</reference>
<dbReference type="InterPro" id="IPR024079">
    <property type="entry name" value="MetalloPept_cat_dom_sf"/>
</dbReference>
<feature type="compositionally biased region" description="Low complexity" evidence="4">
    <location>
        <begin position="635"/>
        <end position="644"/>
    </location>
</feature>
<comment type="caution">
    <text evidence="6">The sequence shown here is derived from an EMBL/GenBank/DDBJ whole genome shotgun (WGS) entry which is preliminary data.</text>
</comment>
<sequence length="832" mass="92144">MGLKFPGFKSAVPGCCSAALQTVLQVQRNSPTGILSRPLLPGKCEAVNPSLDHQYPLAPSPPLEVLPLVVSGPSSNRVDLVFFSDGYLQEERDKFIEDARRLAEDISTNQTFATVKPLLNFWAAFSPSKESGIGVDGKAKDTTFGLYRDGTELRGVYYSKPEVAGAACSSLGEQCDYPILLGNDPYYGGLGGEFTVITSSLANGPLVLRHELGHSIIEVGEEYDGGFAYYGVNAYHDLTKPVPWAHWLSPEALSVPRVERSVMPMQLYPWTMLNTSTPWSVTFTSLGAYTRHLLRFSLSGIPEPSDLEVELDGEDLGWEPKQDIGLDRWHYDIPKAHNLRPGQHEVKFTLLNEKREGAAQLCSVELLEFGDEQEFVSIPGNYGVYPTFSEKNETSYRPTNDDCLMRSVTSPNFCKVCIEGLWLSLLRRVSLIDDIKEGCHQLPTDIKAAQWVKTLDIALVPLAQFRETQVNHESYTIKWWKDRKLLKEFTNKTRLEIANADAVGTYSIGVTFGTDEVRVDKDKLLSDGVTYEITDGYPAMSAVASSTRSVVRFGRTPRITRHLRKNKRTQLPIPHVPILTRQFAPSRFEDHYHNTLADDAMYMTYIHENGPRPPPRPIRLTYDPNDPYTKNRYNPPVGGLQLGKKPPPPSRPDNVIRLEKISLHSMQKDAITSKSNLLGLIMALRAVTGESYKAGGRHAAEGVQLVRGKKSVGGWIRPGAPVGAKVELKGQAMYDFLGSLVEFVLPRLRDFQGVGLPPQSSSVNSPSAVSGVVSFGLPPAAMGLFPQIEVNLDAYPKQYGMHIHFVTNATGVGAQNRARALLSGFQIPFLRK</sequence>
<feature type="domain" description="Large ribosomal subunit protein uL5 C-terminal" evidence="5">
    <location>
        <begin position="721"/>
        <end position="829"/>
    </location>
</feature>
<proteinExistence type="inferred from homology"/>
<organism evidence="6 7">
    <name type="scientific">Tricholomella constricta</name>
    <dbReference type="NCBI Taxonomy" id="117010"/>
    <lineage>
        <taxon>Eukaryota</taxon>
        <taxon>Fungi</taxon>
        <taxon>Dikarya</taxon>
        <taxon>Basidiomycota</taxon>
        <taxon>Agaricomycotina</taxon>
        <taxon>Agaricomycetes</taxon>
        <taxon>Agaricomycetidae</taxon>
        <taxon>Agaricales</taxon>
        <taxon>Tricholomatineae</taxon>
        <taxon>Lyophyllaceae</taxon>
        <taxon>Tricholomella</taxon>
    </lineage>
</organism>
<dbReference type="SUPFAM" id="SSF55282">
    <property type="entry name" value="RL5-like"/>
    <property type="match status" value="1"/>
</dbReference>
<dbReference type="GO" id="GO:0003735">
    <property type="term" value="F:structural constituent of ribosome"/>
    <property type="evidence" value="ECO:0007669"/>
    <property type="project" value="InterPro"/>
</dbReference>
<keyword evidence="3" id="KW-0687">Ribonucleoprotein</keyword>
<dbReference type="Proteomes" id="UP000565441">
    <property type="component" value="Unassembled WGS sequence"/>
</dbReference>
<dbReference type="GO" id="GO:0008237">
    <property type="term" value="F:metallopeptidase activity"/>
    <property type="evidence" value="ECO:0007669"/>
    <property type="project" value="InterPro"/>
</dbReference>
<dbReference type="GO" id="GO:0005840">
    <property type="term" value="C:ribosome"/>
    <property type="evidence" value="ECO:0007669"/>
    <property type="project" value="UniProtKB-KW"/>
</dbReference>
<keyword evidence="2" id="KW-0689">Ribosomal protein</keyword>
<name>A0A8H5HG75_9AGAR</name>
<dbReference type="InterPro" id="IPR031309">
    <property type="entry name" value="Ribosomal_uL5_C"/>
</dbReference>
<dbReference type="EMBL" id="JAACJP010000008">
    <property type="protein sequence ID" value="KAF5382675.1"/>
    <property type="molecule type" value="Genomic_DNA"/>
</dbReference>
<dbReference type="Pfam" id="PF09471">
    <property type="entry name" value="Peptidase_M64"/>
    <property type="match status" value="1"/>
</dbReference>
<comment type="similarity">
    <text evidence="1">Belongs to the universal ribosomal protein uL5 family.</text>
</comment>
<dbReference type="Pfam" id="PF00673">
    <property type="entry name" value="Ribosomal_L5_C"/>
    <property type="match status" value="1"/>
</dbReference>
<keyword evidence="7" id="KW-1185">Reference proteome</keyword>
<evidence type="ECO:0000256" key="4">
    <source>
        <dbReference type="SAM" id="MobiDB-lite"/>
    </source>
</evidence>
<gene>
    <name evidence="6" type="ORF">D9615_003051</name>
</gene>
<dbReference type="OrthoDB" id="2961863at2759"/>
<evidence type="ECO:0000259" key="5">
    <source>
        <dbReference type="Pfam" id="PF00673"/>
    </source>
</evidence>
<dbReference type="InterPro" id="IPR002132">
    <property type="entry name" value="Ribosomal_uL5"/>
</dbReference>
<dbReference type="Gene3D" id="3.40.390.10">
    <property type="entry name" value="Collagenase (Catalytic Domain)"/>
    <property type="match status" value="1"/>
</dbReference>
<feature type="region of interest" description="Disordered" evidence="4">
    <location>
        <begin position="633"/>
        <end position="653"/>
    </location>
</feature>
<dbReference type="InterPro" id="IPR022803">
    <property type="entry name" value="Ribosomal_uL5_dom_sf"/>
</dbReference>
<protein>
    <recommendedName>
        <fullName evidence="5">Large ribosomal subunit protein uL5 C-terminal domain-containing protein</fullName>
    </recommendedName>
</protein>
<accession>A0A8H5HG75</accession>